<dbReference type="EMBL" id="CP094242">
    <property type="protein sequence ID" value="UNV86374.1"/>
    <property type="molecule type" value="Genomic_DNA"/>
</dbReference>
<feature type="transmembrane region" description="Helical" evidence="1">
    <location>
        <begin position="100"/>
        <end position="117"/>
    </location>
</feature>
<evidence type="ECO:0000256" key="1">
    <source>
        <dbReference type="SAM" id="Phobius"/>
    </source>
</evidence>
<gene>
    <name evidence="2" type="ORF">MCC93_23850</name>
    <name evidence="3" type="ORF">MON37_06545</name>
</gene>
<proteinExistence type="predicted"/>
<dbReference type="PATRIC" id="fig|1056807.3.peg.2289"/>
<dbReference type="Proteomes" id="UP000829504">
    <property type="component" value="Chromosome"/>
</dbReference>
<evidence type="ECO:0000313" key="5">
    <source>
        <dbReference type="Proteomes" id="UP000829504"/>
    </source>
</evidence>
<evidence type="ECO:0000313" key="3">
    <source>
        <dbReference type="EMBL" id="UNV86374.1"/>
    </source>
</evidence>
<dbReference type="Proteomes" id="UP000031390">
    <property type="component" value="Unassembled WGS sequence"/>
</dbReference>
<keyword evidence="1" id="KW-0472">Membrane</keyword>
<dbReference type="EMBL" id="JUFZ01000116">
    <property type="protein sequence ID" value="KIC06121.1"/>
    <property type="molecule type" value="Genomic_DNA"/>
</dbReference>
<keyword evidence="1" id="KW-0812">Transmembrane</keyword>
<feature type="transmembrane region" description="Helical" evidence="1">
    <location>
        <begin position="12"/>
        <end position="30"/>
    </location>
</feature>
<dbReference type="AlphaFoldDB" id="A0A0C1GKW9"/>
<organism evidence="2 4">
    <name type="scientific">Morococcus cerebrosus</name>
    <dbReference type="NCBI Taxonomy" id="1056807"/>
    <lineage>
        <taxon>Bacteria</taxon>
        <taxon>Pseudomonadati</taxon>
        <taxon>Pseudomonadota</taxon>
        <taxon>Betaproteobacteria</taxon>
        <taxon>Neisseriales</taxon>
        <taxon>Neisseriaceae</taxon>
        <taxon>Morococcus</taxon>
    </lineage>
</organism>
<keyword evidence="1" id="KW-1133">Transmembrane helix</keyword>
<evidence type="ECO:0000313" key="4">
    <source>
        <dbReference type="Proteomes" id="UP000031390"/>
    </source>
</evidence>
<reference evidence="2 4" key="1">
    <citation type="submission" date="2014-12" db="EMBL/GenBank/DDBJ databases">
        <title>Genome sequence of Morococcus cerebrosus.</title>
        <authorList>
            <person name="Shin S.-K."/>
            <person name="Yi H."/>
        </authorList>
    </citation>
    <scope>NUCLEOTIDE SEQUENCE [LARGE SCALE GENOMIC DNA]</scope>
    <source>
        <strain evidence="2 4">CIP 81.93</strain>
    </source>
</reference>
<feature type="transmembrane region" description="Helical" evidence="1">
    <location>
        <begin position="71"/>
        <end position="88"/>
    </location>
</feature>
<dbReference type="PANTHER" id="PTHR39594">
    <property type="entry name" value="PROTEIN YCHQ"/>
    <property type="match status" value="1"/>
</dbReference>
<protein>
    <submittedName>
        <fullName evidence="2">SirB family protein</fullName>
    </submittedName>
    <submittedName>
        <fullName evidence="3">SirB2 family protein</fullName>
    </submittedName>
</protein>
<dbReference type="InterPro" id="IPR007360">
    <property type="entry name" value="SirB"/>
</dbReference>
<accession>A0A0C1GKW9</accession>
<dbReference type="RefSeq" id="WP_039409953.1">
    <property type="nucleotide sequence ID" value="NZ_CP094242.1"/>
</dbReference>
<evidence type="ECO:0000313" key="2">
    <source>
        <dbReference type="EMBL" id="KIC06121.1"/>
    </source>
</evidence>
<dbReference type="GO" id="GO:0005886">
    <property type="term" value="C:plasma membrane"/>
    <property type="evidence" value="ECO:0007669"/>
    <property type="project" value="TreeGrafter"/>
</dbReference>
<dbReference type="PIRSF" id="PIRSF005610">
    <property type="entry name" value="SirB"/>
    <property type="match status" value="1"/>
</dbReference>
<name>A0A0C1GKW9_9NEIS</name>
<sequence length="124" mass="14504">MQYLFVKYSHQIFVTITILVFNIRFFLLWRHPDKPLAGFWKALPHLNDTMLLFTGLWLMKITHFSPFNAPWLGSKILLLLVYIGLGMVMMRARPRSPKFYAIYVLSMACVGCIVYLAKTKTLPF</sequence>
<dbReference type="PANTHER" id="PTHR39594:SF1">
    <property type="entry name" value="PROTEIN YCHQ"/>
    <property type="match status" value="1"/>
</dbReference>
<reference evidence="3 5" key="2">
    <citation type="submission" date="2022-03" db="EMBL/GenBank/DDBJ databases">
        <title>Genome sequencing of Morococcus cerebrosus.</title>
        <authorList>
            <person name="Baek M.-G."/>
            <person name="Yi H."/>
        </authorList>
    </citation>
    <scope>NUCLEOTIDE SEQUENCE [LARGE SCALE GENOMIC DNA]</scope>
    <source>
        <strain evidence="3 5">CIP 81.93</strain>
    </source>
</reference>
<dbReference type="Pfam" id="PF04247">
    <property type="entry name" value="SirB"/>
    <property type="match status" value="1"/>
</dbReference>
<keyword evidence="5" id="KW-1185">Reference proteome</keyword>